<gene>
    <name evidence="9" type="primary">pknB_6</name>
    <name evidence="9" type="ORF">K239x_08820</name>
</gene>
<dbReference type="PROSITE" id="PS00108">
    <property type="entry name" value="PROTEIN_KINASE_ST"/>
    <property type="match status" value="1"/>
</dbReference>
<dbReference type="GO" id="GO:0005524">
    <property type="term" value="F:ATP binding"/>
    <property type="evidence" value="ECO:0007669"/>
    <property type="project" value="UniProtKB-KW"/>
</dbReference>
<feature type="transmembrane region" description="Helical" evidence="7">
    <location>
        <begin position="575"/>
        <end position="594"/>
    </location>
</feature>
<feature type="transmembrane region" description="Helical" evidence="7">
    <location>
        <begin position="707"/>
        <end position="728"/>
    </location>
</feature>
<dbReference type="InterPro" id="IPR000719">
    <property type="entry name" value="Prot_kinase_dom"/>
</dbReference>
<evidence type="ECO:0000256" key="7">
    <source>
        <dbReference type="SAM" id="Phobius"/>
    </source>
</evidence>
<evidence type="ECO:0000259" key="8">
    <source>
        <dbReference type="PROSITE" id="PS50011"/>
    </source>
</evidence>
<dbReference type="FunFam" id="1.10.510.10:FF:000021">
    <property type="entry name" value="Serine/threonine protein kinase"/>
    <property type="match status" value="1"/>
</dbReference>
<feature type="transmembrane region" description="Helical" evidence="7">
    <location>
        <begin position="606"/>
        <end position="629"/>
    </location>
</feature>
<feature type="transmembrane region" description="Helical" evidence="7">
    <location>
        <begin position="393"/>
        <end position="413"/>
    </location>
</feature>
<keyword evidence="4" id="KW-0547">Nucleotide-binding</keyword>
<dbReference type="Gene3D" id="3.30.200.20">
    <property type="entry name" value="Phosphorylase Kinase, domain 1"/>
    <property type="match status" value="1"/>
</dbReference>
<dbReference type="PANTHER" id="PTHR43289:SF6">
    <property type="entry name" value="SERINE_THREONINE-PROTEIN KINASE NEKL-3"/>
    <property type="match status" value="1"/>
</dbReference>
<dbReference type="InterPro" id="IPR011009">
    <property type="entry name" value="Kinase-like_dom_sf"/>
</dbReference>
<dbReference type="RefSeq" id="WP_145416402.1">
    <property type="nucleotide sequence ID" value="NZ_CP036526.1"/>
</dbReference>
<protein>
    <recommendedName>
        <fullName evidence="1">non-specific serine/threonine protein kinase</fullName>
        <ecNumber evidence="1">2.7.11.1</ecNumber>
    </recommendedName>
</protein>
<dbReference type="CDD" id="cd14014">
    <property type="entry name" value="STKc_PknB_like"/>
    <property type="match status" value="1"/>
</dbReference>
<keyword evidence="7" id="KW-1133">Transmembrane helix</keyword>
<organism evidence="9 10">
    <name type="scientific">Stieleria marina</name>
    <dbReference type="NCBI Taxonomy" id="1930275"/>
    <lineage>
        <taxon>Bacteria</taxon>
        <taxon>Pseudomonadati</taxon>
        <taxon>Planctomycetota</taxon>
        <taxon>Planctomycetia</taxon>
        <taxon>Pirellulales</taxon>
        <taxon>Pirellulaceae</taxon>
        <taxon>Stieleria</taxon>
    </lineage>
</organism>
<evidence type="ECO:0000256" key="1">
    <source>
        <dbReference type="ARBA" id="ARBA00012513"/>
    </source>
</evidence>
<dbReference type="Gene3D" id="1.10.510.10">
    <property type="entry name" value="Transferase(Phosphotransferase) domain 1"/>
    <property type="match status" value="1"/>
</dbReference>
<name>A0A517NP91_9BACT</name>
<feature type="transmembrane region" description="Helical" evidence="7">
    <location>
        <begin position="676"/>
        <end position="695"/>
    </location>
</feature>
<sequence length="811" mass="88172">MNEREIFTIALEKATQTARREYLDQVCGDDHALRQRVEDLLRAASEVGEFLENDPPGLVLTVCSDSPRVFGESLSDLSLDFLTPSNKPGCLGTLGQYEVVGLVGRGGCGLVFRAYDTRLNRIVAIKVMAPELATNPTAVKRFLREAQAAAAVRHEHVVTIHAIEETSHPPLIVMEYVDGVSLKDRVDSDGELELSEILRIGKQIALGLVAAHEQGLVHRDIKPANILLESGVNRVQITDFGLARATDDIGMTQTGMIAGTPQYMSPEQSLGNAIDSRSDLFSLGSVLYTLCTGRPAFRADSTVATLRRVCDDVPRSIRSVNPAIPEWMEQIVMRLMAKSPDDRFQSASEVAELLNDCIVNDRGTNAKFDFPETNSVPFFSRVSTNVSTFRDSWFVPLVALQILGMVVALPMALINIESIVVTGIVFGLVVGTAVTLSAWMSGLRWTSIAFGASSIVFTLLLAFIIKLFSLRPSDVGPIVTLITLFVFAAVPWGVVEIRRFWANQRVGTRRQLSVFRPQSFLAIYALQLIAIGAACVAATLEVESVIASALLAGLLIGSVLSVFALKTGQHVESQIFALSAPVFTVFLSFVVSLFDWNTLHHYLPDAVWIATAIFVYGAIVIPIGLIGFAKELDLWSSKQKPYRFQIRTGLIATAIIAVAFAGAQPCLAFGGLCYAAGVLFALALVSIAAMVGYRIYLSDQPKRIPRLATLGTAALVLQVGLMGLVAAYDRTTDYGFVRIRTDVPVKLVGVHVPSQRSFFSNTLDDGSVFMNVMSGEVRLSVRDRPDLTVVPSTGVLSRNKPLEVRIVPVEP</sequence>
<dbReference type="AlphaFoldDB" id="A0A517NP91"/>
<keyword evidence="10" id="KW-1185">Reference proteome</keyword>
<dbReference type="EC" id="2.7.11.1" evidence="1"/>
<feature type="transmembrane region" description="Helical" evidence="7">
    <location>
        <begin position="447"/>
        <end position="469"/>
    </location>
</feature>
<evidence type="ECO:0000256" key="6">
    <source>
        <dbReference type="ARBA" id="ARBA00022840"/>
    </source>
</evidence>
<keyword evidence="7" id="KW-0812">Transmembrane</keyword>
<keyword evidence="5 9" id="KW-0418">Kinase</keyword>
<feature type="transmembrane region" description="Helical" evidence="7">
    <location>
        <begin position="475"/>
        <end position="495"/>
    </location>
</feature>
<evidence type="ECO:0000256" key="5">
    <source>
        <dbReference type="ARBA" id="ARBA00022777"/>
    </source>
</evidence>
<dbReference type="PROSITE" id="PS50011">
    <property type="entry name" value="PROTEIN_KINASE_DOM"/>
    <property type="match status" value="1"/>
</dbReference>
<dbReference type="EMBL" id="CP036526">
    <property type="protein sequence ID" value="QDT08939.1"/>
    <property type="molecule type" value="Genomic_DNA"/>
</dbReference>
<keyword evidence="3 9" id="KW-0808">Transferase</keyword>
<evidence type="ECO:0000256" key="4">
    <source>
        <dbReference type="ARBA" id="ARBA00022741"/>
    </source>
</evidence>
<dbReference type="Proteomes" id="UP000319817">
    <property type="component" value="Chromosome"/>
</dbReference>
<feature type="transmembrane region" description="Helical" evidence="7">
    <location>
        <begin position="519"/>
        <end position="539"/>
    </location>
</feature>
<proteinExistence type="predicted"/>
<dbReference type="SMART" id="SM00220">
    <property type="entry name" value="S_TKc"/>
    <property type="match status" value="1"/>
</dbReference>
<keyword evidence="2" id="KW-0723">Serine/threonine-protein kinase</keyword>
<dbReference type="Pfam" id="PF00069">
    <property type="entry name" value="Pkinase"/>
    <property type="match status" value="1"/>
</dbReference>
<dbReference type="PANTHER" id="PTHR43289">
    <property type="entry name" value="MITOGEN-ACTIVATED PROTEIN KINASE KINASE KINASE 20-RELATED"/>
    <property type="match status" value="1"/>
</dbReference>
<feature type="transmembrane region" description="Helical" evidence="7">
    <location>
        <begin position="419"/>
        <end position="440"/>
    </location>
</feature>
<dbReference type="GO" id="GO:0004674">
    <property type="term" value="F:protein serine/threonine kinase activity"/>
    <property type="evidence" value="ECO:0007669"/>
    <property type="project" value="UniProtKB-KW"/>
</dbReference>
<evidence type="ECO:0000313" key="10">
    <source>
        <dbReference type="Proteomes" id="UP000319817"/>
    </source>
</evidence>
<reference evidence="9 10" key="1">
    <citation type="submission" date="2019-02" db="EMBL/GenBank/DDBJ databases">
        <title>Deep-cultivation of Planctomycetes and their phenomic and genomic characterization uncovers novel biology.</title>
        <authorList>
            <person name="Wiegand S."/>
            <person name="Jogler M."/>
            <person name="Boedeker C."/>
            <person name="Pinto D."/>
            <person name="Vollmers J."/>
            <person name="Rivas-Marin E."/>
            <person name="Kohn T."/>
            <person name="Peeters S.H."/>
            <person name="Heuer A."/>
            <person name="Rast P."/>
            <person name="Oberbeckmann S."/>
            <person name="Bunk B."/>
            <person name="Jeske O."/>
            <person name="Meyerdierks A."/>
            <person name="Storesund J.E."/>
            <person name="Kallscheuer N."/>
            <person name="Luecker S."/>
            <person name="Lage O.M."/>
            <person name="Pohl T."/>
            <person name="Merkel B.J."/>
            <person name="Hornburger P."/>
            <person name="Mueller R.-W."/>
            <person name="Bruemmer F."/>
            <person name="Labrenz M."/>
            <person name="Spormann A.M."/>
            <person name="Op den Camp H."/>
            <person name="Overmann J."/>
            <person name="Amann R."/>
            <person name="Jetten M.S.M."/>
            <person name="Mascher T."/>
            <person name="Medema M.H."/>
            <person name="Devos D.P."/>
            <person name="Kaster A.-K."/>
            <person name="Ovreas L."/>
            <person name="Rohde M."/>
            <person name="Galperin M.Y."/>
            <person name="Jogler C."/>
        </authorList>
    </citation>
    <scope>NUCLEOTIDE SEQUENCE [LARGE SCALE GENOMIC DNA]</scope>
    <source>
        <strain evidence="9 10">K23_9</strain>
    </source>
</reference>
<feature type="transmembrane region" description="Helical" evidence="7">
    <location>
        <begin position="545"/>
        <end position="563"/>
    </location>
</feature>
<keyword evidence="6" id="KW-0067">ATP-binding</keyword>
<accession>A0A517NP91</accession>
<evidence type="ECO:0000313" key="9">
    <source>
        <dbReference type="EMBL" id="QDT08939.1"/>
    </source>
</evidence>
<dbReference type="InterPro" id="IPR008271">
    <property type="entry name" value="Ser/Thr_kinase_AS"/>
</dbReference>
<evidence type="ECO:0000256" key="2">
    <source>
        <dbReference type="ARBA" id="ARBA00022527"/>
    </source>
</evidence>
<feature type="transmembrane region" description="Helical" evidence="7">
    <location>
        <begin position="650"/>
        <end position="670"/>
    </location>
</feature>
<evidence type="ECO:0000256" key="3">
    <source>
        <dbReference type="ARBA" id="ARBA00022679"/>
    </source>
</evidence>
<feature type="domain" description="Protein kinase" evidence="8">
    <location>
        <begin position="97"/>
        <end position="358"/>
    </location>
</feature>
<dbReference type="SUPFAM" id="SSF56112">
    <property type="entry name" value="Protein kinase-like (PK-like)"/>
    <property type="match status" value="1"/>
</dbReference>
<dbReference type="OrthoDB" id="221884at2"/>
<keyword evidence="7" id="KW-0472">Membrane</keyword>